<feature type="transmembrane region" description="Helical" evidence="6">
    <location>
        <begin position="261"/>
        <end position="287"/>
    </location>
</feature>
<dbReference type="InterPro" id="IPR037272">
    <property type="entry name" value="SNS_sf"/>
</dbReference>
<dbReference type="InterPro" id="IPR016410">
    <property type="entry name" value="Phage_imm"/>
</dbReference>
<evidence type="ECO:0000313" key="7">
    <source>
        <dbReference type="EMBL" id="TCP36378.1"/>
    </source>
</evidence>
<proteinExistence type="predicted"/>
<accession>A0A4R2PNN4</accession>
<gene>
    <name evidence="7" type="ORF">EV659_103269</name>
</gene>
<evidence type="ECO:0000256" key="5">
    <source>
        <dbReference type="ARBA" id="ARBA00023136"/>
    </source>
</evidence>
<feature type="transmembrane region" description="Helical" evidence="6">
    <location>
        <begin position="394"/>
        <end position="411"/>
    </location>
</feature>
<organism evidence="7 8">
    <name type="scientific">Rhodothalassium salexigens DSM 2132</name>
    <dbReference type="NCBI Taxonomy" id="1188247"/>
    <lineage>
        <taxon>Bacteria</taxon>
        <taxon>Pseudomonadati</taxon>
        <taxon>Pseudomonadota</taxon>
        <taxon>Alphaproteobacteria</taxon>
        <taxon>Rhodothalassiales</taxon>
        <taxon>Rhodothalassiaceae</taxon>
        <taxon>Rhodothalassium</taxon>
    </lineage>
</organism>
<comment type="subcellular location">
    <subcellularLocation>
        <location evidence="1">Membrane</location>
        <topology evidence="1">Multi-pass membrane protein</topology>
    </subcellularLocation>
</comment>
<feature type="transmembrane region" description="Helical" evidence="6">
    <location>
        <begin position="431"/>
        <end position="450"/>
    </location>
</feature>
<evidence type="ECO:0000256" key="4">
    <source>
        <dbReference type="ARBA" id="ARBA00022989"/>
    </source>
</evidence>
<dbReference type="PANTHER" id="PTHR42948">
    <property type="entry name" value="TRANSPORTER"/>
    <property type="match status" value="1"/>
</dbReference>
<dbReference type="NCBIfam" id="NF037979">
    <property type="entry name" value="Na_transp"/>
    <property type="match status" value="1"/>
</dbReference>
<feature type="transmembrane region" description="Helical" evidence="6">
    <location>
        <begin position="45"/>
        <end position="69"/>
    </location>
</feature>
<dbReference type="PROSITE" id="PS50267">
    <property type="entry name" value="NA_NEUROTRAN_SYMP_3"/>
    <property type="match status" value="1"/>
</dbReference>
<feature type="transmembrane region" description="Helical" evidence="6">
    <location>
        <begin position="501"/>
        <end position="525"/>
    </location>
</feature>
<feature type="transmembrane region" description="Helical" evidence="6">
    <location>
        <begin position="225"/>
        <end position="249"/>
    </location>
</feature>
<dbReference type="EMBL" id="SLXO01000003">
    <property type="protein sequence ID" value="TCP36378.1"/>
    <property type="molecule type" value="Genomic_DNA"/>
</dbReference>
<keyword evidence="4 6" id="KW-1133">Transmembrane helix</keyword>
<protein>
    <submittedName>
        <fullName evidence="7">NSS family neurotransmitter:Na+ symporter</fullName>
    </submittedName>
</protein>
<name>A0A4R2PNN4_RHOSA</name>
<dbReference type="InParanoid" id="A0A4R2PNN4"/>
<dbReference type="InterPro" id="IPR047218">
    <property type="entry name" value="YocR/YhdH-like"/>
</dbReference>
<feature type="transmembrane region" description="Helical" evidence="6">
    <location>
        <begin position="351"/>
        <end position="374"/>
    </location>
</feature>
<dbReference type="PANTHER" id="PTHR42948:SF1">
    <property type="entry name" value="TRANSPORTER"/>
    <property type="match status" value="1"/>
</dbReference>
<comment type="caution">
    <text evidence="7">The sequence shown here is derived from an EMBL/GenBank/DDBJ whole genome shotgun (WGS) entry which is preliminary data.</text>
</comment>
<keyword evidence="2" id="KW-0813">Transport</keyword>
<keyword evidence="5 6" id="KW-0472">Membrane</keyword>
<feature type="transmembrane region" description="Helical" evidence="6">
    <location>
        <begin position="12"/>
        <end position="33"/>
    </location>
</feature>
<evidence type="ECO:0000256" key="1">
    <source>
        <dbReference type="ARBA" id="ARBA00004141"/>
    </source>
</evidence>
<sequence>MAGAAGSPEKTWSSRTAFILAAVGSAVGLGNVWKFPYEVGAGGGGAFVLIYLVFVFAIGLPVMIAELLVGRRGHAAPPIAAETVAAGSQRHKSWAWLGWIGVIGAFFVLSFYSVIAGFSLSYMVETVTGRLGDLTPEASVKHFTDDIGGSFAIVFGWHTLFMVLTVFIVARGIKGGLEQAVTYLMPALFVLLVGMVIYSLSVGEAGKALQFLFQPRLSDLTTDNILQALGQAFFSLSLALGAIMTYGAYVPRDYSLPRSAFIIAAADTAVAILAGLAIFPLVFQYGLEANAGPGLVFITLPLAFAEMPGGVIVGGAFFLLLSIAALTSAISLLEPTVSWLEEKRGIARAKAAVWGGLAIYLVGIGSVMSFNVWSDVTFWRGTVLDNIDFITNNVMMPLGGLGIAVFVAWFMNPEAVRSEVTGISDRLYKAWLNLLGFVCPVALAAIFFSVSGADRLVLRIVDLAGYGVSEDPGERLLHATIVFIVMIMPSLLAARRRHPQLALLAFVNVVAGWQPIGWLFCLVWAHRPDLLTATRRAVGARDDRVQASSDERSGSAG</sequence>
<evidence type="ECO:0000256" key="3">
    <source>
        <dbReference type="ARBA" id="ARBA00022692"/>
    </source>
</evidence>
<feature type="transmembrane region" description="Helical" evidence="6">
    <location>
        <begin position="476"/>
        <end position="494"/>
    </location>
</feature>
<dbReference type="GO" id="GO:0016020">
    <property type="term" value="C:membrane"/>
    <property type="evidence" value="ECO:0007669"/>
    <property type="project" value="UniProtKB-SubCell"/>
</dbReference>
<evidence type="ECO:0000256" key="6">
    <source>
        <dbReference type="SAM" id="Phobius"/>
    </source>
</evidence>
<dbReference type="CDD" id="cd10336">
    <property type="entry name" value="SLC6sbd_Tyt1-Like"/>
    <property type="match status" value="1"/>
</dbReference>
<keyword evidence="8" id="KW-1185">Reference proteome</keyword>
<reference evidence="7 8" key="1">
    <citation type="submission" date="2019-03" db="EMBL/GenBank/DDBJ databases">
        <title>Genomic Encyclopedia of Type Strains, Phase IV (KMG-IV): sequencing the most valuable type-strain genomes for metagenomic binning, comparative biology and taxonomic classification.</title>
        <authorList>
            <person name="Goeker M."/>
        </authorList>
    </citation>
    <scope>NUCLEOTIDE SEQUENCE [LARGE SCALE GENOMIC DNA]</scope>
    <source>
        <strain evidence="7 8">DSM 2132</strain>
    </source>
</reference>
<dbReference type="InterPro" id="IPR000175">
    <property type="entry name" value="Na/ntran_symport"/>
</dbReference>
<dbReference type="Pfam" id="PF00209">
    <property type="entry name" value="SNF"/>
    <property type="match status" value="2"/>
</dbReference>
<dbReference type="PRINTS" id="PR00176">
    <property type="entry name" value="NANEUSMPORT"/>
</dbReference>
<evidence type="ECO:0000256" key="2">
    <source>
        <dbReference type="ARBA" id="ARBA00022448"/>
    </source>
</evidence>
<dbReference type="RefSeq" id="WP_200287644.1">
    <property type="nucleotide sequence ID" value="NZ_JACIGF010000003.1"/>
</dbReference>
<dbReference type="SUPFAM" id="SSF161070">
    <property type="entry name" value="SNF-like"/>
    <property type="match status" value="1"/>
</dbReference>
<dbReference type="AlphaFoldDB" id="A0A4R2PNN4"/>
<dbReference type="Pfam" id="PF14373">
    <property type="entry name" value="Imm_superinfect"/>
    <property type="match status" value="1"/>
</dbReference>
<keyword evidence="3 6" id="KW-0812">Transmembrane</keyword>
<dbReference type="Proteomes" id="UP000295399">
    <property type="component" value="Unassembled WGS sequence"/>
</dbReference>
<feature type="transmembrane region" description="Helical" evidence="6">
    <location>
        <begin position="181"/>
        <end position="200"/>
    </location>
</feature>
<feature type="transmembrane region" description="Helical" evidence="6">
    <location>
        <begin position="147"/>
        <end position="169"/>
    </location>
</feature>
<feature type="transmembrane region" description="Helical" evidence="6">
    <location>
        <begin position="307"/>
        <end position="330"/>
    </location>
</feature>
<evidence type="ECO:0000313" key="8">
    <source>
        <dbReference type="Proteomes" id="UP000295399"/>
    </source>
</evidence>
<feature type="transmembrane region" description="Helical" evidence="6">
    <location>
        <begin position="96"/>
        <end position="124"/>
    </location>
</feature>